<feature type="compositionally biased region" description="Pro residues" evidence="1">
    <location>
        <begin position="87"/>
        <end position="100"/>
    </location>
</feature>
<evidence type="ECO:0000256" key="1">
    <source>
        <dbReference type="SAM" id="MobiDB-lite"/>
    </source>
</evidence>
<keyword evidence="3" id="KW-1185">Reference proteome</keyword>
<feature type="compositionally biased region" description="Basic and acidic residues" evidence="1">
    <location>
        <begin position="1"/>
        <end position="21"/>
    </location>
</feature>
<feature type="region of interest" description="Disordered" evidence="1">
    <location>
        <begin position="187"/>
        <end position="217"/>
    </location>
</feature>
<feature type="compositionally biased region" description="Polar residues" evidence="1">
    <location>
        <begin position="203"/>
        <end position="217"/>
    </location>
</feature>
<dbReference type="OrthoDB" id="8062037at2759"/>
<sequence length="253" mass="28037">MTREPRSCPRETRTCTRETRTCTRLPATPEPVPKGAELLFDETPPEPTEYGAFERDRLGPGGYSDYSPGAIGIIQPGSTHGSSPQTLSPPPPPAPPPLPSPFLLHHTHHHTHNPYEPQLMAMDMAPRTRLRSRSGYYQQYGSVNSNGTTSTGVMVGAHHHHHHPYQLHHQQQQQQQQHNAVCAQLAYNNNNNNNNNHHHHQSENQANQTPSGDNSSSVIQRLAAPTGAHLISAEGEVGQEGLWVRGGYSRRRK</sequence>
<dbReference type="AlphaFoldDB" id="A0A9Q0IYA1"/>
<name>A0A9Q0IYA1_9TELE</name>
<dbReference type="Proteomes" id="UP001148018">
    <property type="component" value="Unassembled WGS sequence"/>
</dbReference>
<reference evidence="2" key="1">
    <citation type="submission" date="2022-07" db="EMBL/GenBank/DDBJ databases">
        <title>Chromosome-level genome of Muraenolepis orangiensis.</title>
        <authorList>
            <person name="Kim J."/>
        </authorList>
    </citation>
    <scope>NUCLEOTIDE SEQUENCE</scope>
    <source>
        <strain evidence="2">KU_S4_2022</strain>
        <tissue evidence="2">Muscle</tissue>
    </source>
</reference>
<gene>
    <name evidence="2" type="ORF">NHX12_017643</name>
</gene>
<accession>A0A9Q0IYA1</accession>
<protein>
    <submittedName>
        <fullName evidence="2">Uncharacterized protein</fullName>
    </submittedName>
</protein>
<evidence type="ECO:0000313" key="2">
    <source>
        <dbReference type="EMBL" id="KAJ3614066.1"/>
    </source>
</evidence>
<comment type="caution">
    <text evidence="2">The sequence shown here is derived from an EMBL/GenBank/DDBJ whole genome shotgun (WGS) entry which is preliminary data.</text>
</comment>
<feature type="region of interest" description="Disordered" evidence="1">
    <location>
        <begin position="1"/>
        <end position="117"/>
    </location>
</feature>
<evidence type="ECO:0000313" key="3">
    <source>
        <dbReference type="Proteomes" id="UP001148018"/>
    </source>
</evidence>
<organism evidence="2 3">
    <name type="scientific">Muraenolepis orangiensis</name>
    <name type="common">Patagonian moray cod</name>
    <dbReference type="NCBI Taxonomy" id="630683"/>
    <lineage>
        <taxon>Eukaryota</taxon>
        <taxon>Metazoa</taxon>
        <taxon>Chordata</taxon>
        <taxon>Craniata</taxon>
        <taxon>Vertebrata</taxon>
        <taxon>Euteleostomi</taxon>
        <taxon>Actinopterygii</taxon>
        <taxon>Neopterygii</taxon>
        <taxon>Teleostei</taxon>
        <taxon>Neoteleostei</taxon>
        <taxon>Acanthomorphata</taxon>
        <taxon>Zeiogadaria</taxon>
        <taxon>Gadariae</taxon>
        <taxon>Gadiformes</taxon>
        <taxon>Muraenolepidoidei</taxon>
        <taxon>Muraenolepididae</taxon>
        <taxon>Muraenolepis</taxon>
    </lineage>
</organism>
<dbReference type="EMBL" id="JANIIK010000034">
    <property type="protein sequence ID" value="KAJ3614066.1"/>
    <property type="molecule type" value="Genomic_DNA"/>
</dbReference>
<proteinExistence type="predicted"/>